<sequence length="171" mass="19899">LIKTEKYRKEDGGLRIRFSAWDDEFVLDLQPNRKLISPHIVAITRDGTEVTERMGLNMDHNCHFQGTISSHGMQPVAISDCRTLMGTLVMDDHFLVLQTLPQRIRHHNLEQHLVFKRSASLLTTFEQNIEEEIIELNDVQESFCDTSENMDDRTTGKDFRDFSFLSFFFCS</sequence>
<dbReference type="Proteomes" id="UP000035642">
    <property type="component" value="Unassembled WGS sequence"/>
</dbReference>
<organism evidence="3 4">
    <name type="scientific">Angiostrongylus cantonensis</name>
    <name type="common">Rat lungworm</name>
    <dbReference type="NCBI Taxonomy" id="6313"/>
    <lineage>
        <taxon>Eukaryota</taxon>
        <taxon>Metazoa</taxon>
        <taxon>Ecdysozoa</taxon>
        <taxon>Nematoda</taxon>
        <taxon>Chromadorea</taxon>
        <taxon>Rhabditida</taxon>
        <taxon>Rhabditina</taxon>
        <taxon>Rhabditomorpha</taxon>
        <taxon>Strongyloidea</taxon>
        <taxon>Metastrongylidae</taxon>
        <taxon>Angiostrongylus</taxon>
    </lineage>
</organism>
<reference evidence="4" key="2">
    <citation type="submission" date="2017-02" db="UniProtKB">
        <authorList>
            <consortium name="WormBaseParasite"/>
        </authorList>
    </citation>
    <scope>IDENTIFICATION</scope>
</reference>
<dbReference type="WBParaSite" id="ACAC_0000398101-mRNA-1">
    <property type="protein sequence ID" value="ACAC_0000398101-mRNA-1"/>
    <property type="gene ID" value="ACAC_0000398101"/>
</dbReference>
<keyword evidence="3" id="KW-1185">Reference proteome</keyword>
<protein>
    <submittedName>
        <fullName evidence="4">Pep_M12B_propep domain-containing protein</fullName>
    </submittedName>
</protein>
<feature type="domain" description="Peptidase M12B propeptide" evidence="2">
    <location>
        <begin position="13"/>
        <end position="68"/>
    </location>
</feature>
<evidence type="ECO:0000256" key="1">
    <source>
        <dbReference type="ARBA" id="ARBA00023157"/>
    </source>
</evidence>
<evidence type="ECO:0000313" key="4">
    <source>
        <dbReference type="WBParaSite" id="ACAC_0000398101-mRNA-1"/>
    </source>
</evidence>
<reference evidence="3" key="1">
    <citation type="submission" date="2012-09" db="EMBL/GenBank/DDBJ databases">
        <authorList>
            <person name="Martin A.A."/>
        </authorList>
    </citation>
    <scope>NUCLEOTIDE SEQUENCE</scope>
</reference>
<keyword evidence="1" id="KW-1015">Disulfide bond</keyword>
<dbReference type="InterPro" id="IPR002870">
    <property type="entry name" value="Peptidase_M12B_N"/>
</dbReference>
<dbReference type="STRING" id="6313.A0A0K0D1N6"/>
<evidence type="ECO:0000259" key="2">
    <source>
        <dbReference type="Pfam" id="PF01562"/>
    </source>
</evidence>
<proteinExistence type="predicted"/>
<name>A0A0K0D1N6_ANGCA</name>
<dbReference type="Pfam" id="PF01562">
    <property type="entry name" value="Pep_M12B_propep"/>
    <property type="match status" value="1"/>
</dbReference>
<evidence type="ECO:0000313" key="3">
    <source>
        <dbReference type="Proteomes" id="UP000035642"/>
    </source>
</evidence>
<accession>A0A0K0D1N6</accession>
<dbReference type="AlphaFoldDB" id="A0A0K0D1N6"/>